<dbReference type="InterPro" id="IPR045455">
    <property type="entry name" value="NrS-1_pol-like_helicase"/>
</dbReference>
<feature type="domain" description="SF3 helicase" evidence="4">
    <location>
        <begin position="183"/>
        <end position="338"/>
    </location>
</feature>
<dbReference type="STRING" id="47678.ERS852494_02162"/>
<dbReference type="EMBL" id="CZAI01000004">
    <property type="protein sequence ID" value="CUP39875.1"/>
    <property type="molecule type" value="Genomic_DNA"/>
</dbReference>
<evidence type="ECO:0000256" key="1">
    <source>
        <dbReference type="ARBA" id="ARBA00022741"/>
    </source>
</evidence>
<dbReference type="PANTHER" id="PTHR35372">
    <property type="entry name" value="ATP BINDING PROTEIN-RELATED"/>
    <property type="match status" value="1"/>
</dbReference>
<name>A0A174N1A8_9BACE</name>
<organism evidence="5 6">
    <name type="scientific">Bacteroides caccae</name>
    <dbReference type="NCBI Taxonomy" id="47678"/>
    <lineage>
        <taxon>Bacteria</taxon>
        <taxon>Pseudomonadati</taxon>
        <taxon>Bacteroidota</taxon>
        <taxon>Bacteroidia</taxon>
        <taxon>Bacteroidales</taxon>
        <taxon>Bacteroidaceae</taxon>
        <taxon>Bacteroides</taxon>
    </lineage>
</organism>
<accession>A0A174N1A8</accession>
<dbReference type="PROSITE" id="PS51206">
    <property type="entry name" value="SF3_HELICASE_1"/>
    <property type="match status" value="1"/>
</dbReference>
<evidence type="ECO:0000313" key="6">
    <source>
        <dbReference type="Proteomes" id="UP000095657"/>
    </source>
</evidence>
<dbReference type="SMART" id="SM00885">
    <property type="entry name" value="D5_N"/>
    <property type="match status" value="1"/>
</dbReference>
<evidence type="ECO:0000313" key="5">
    <source>
        <dbReference type="EMBL" id="CUP39875.1"/>
    </source>
</evidence>
<dbReference type="InterPro" id="IPR051620">
    <property type="entry name" value="ORF904-like_C"/>
</dbReference>
<dbReference type="GO" id="GO:0016787">
    <property type="term" value="F:hydrolase activity"/>
    <property type="evidence" value="ECO:0007669"/>
    <property type="project" value="UniProtKB-KW"/>
</dbReference>
<dbReference type="InterPro" id="IPR027417">
    <property type="entry name" value="P-loop_NTPase"/>
</dbReference>
<dbReference type="PANTHER" id="PTHR35372:SF2">
    <property type="entry name" value="SF3 HELICASE DOMAIN-CONTAINING PROTEIN"/>
    <property type="match status" value="1"/>
</dbReference>
<dbReference type="InterPro" id="IPR014015">
    <property type="entry name" value="Helicase_SF3_DNA-vir"/>
</dbReference>
<gene>
    <name evidence="5" type="ORF">ERS852494_02162</name>
</gene>
<reference evidence="5 6" key="1">
    <citation type="submission" date="2015-09" db="EMBL/GenBank/DDBJ databases">
        <authorList>
            <consortium name="Pathogen Informatics"/>
        </authorList>
    </citation>
    <scope>NUCLEOTIDE SEQUENCE [LARGE SCALE GENOMIC DNA]</scope>
    <source>
        <strain evidence="5 6">2789STDY5834880</strain>
    </source>
</reference>
<evidence type="ECO:0000256" key="3">
    <source>
        <dbReference type="ARBA" id="ARBA00022840"/>
    </source>
</evidence>
<dbReference type="Pfam" id="PF08706">
    <property type="entry name" value="D5_N"/>
    <property type="match status" value="1"/>
</dbReference>
<protein>
    <submittedName>
        <fullName evidence="5">Phage/plasmid primase, P4 family, C-terminal domain</fullName>
    </submittedName>
</protein>
<dbReference type="AlphaFoldDB" id="A0A174N1A8"/>
<proteinExistence type="predicted"/>
<keyword evidence="1" id="KW-0547">Nucleotide-binding</keyword>
<dbReference type="NCBIfam" id="TIGR01613">
    <property type="entry name" value="primase_Cterm"/>
    <property type="match status" value="1"/>
</dbReference>
<dbReference type="InterPro" id="IPR014818">
    <property type="entry name" value="Phage/plasmid_primase_P4_C"/>
</dbReference>
<dbReference type="Gene3D" id="3.40.50.300">
    <property type="entry name" value="P-loop containing nucleotide triphosphate hydrolases"/>
    <property type="match status" value="1"/>
</dbReference>
<dbReference type="GO" id="GO:0005524">
    <property type="term" value="F:ATP binding"/>
    <property type="evidence" value="ECO:0007669"/>
    <property type="project" value="UniProtKB-KW"/>
</dbReference>
<dbReference type="Pfam" id="PF19263">
    <property type="entry name" value="DUF5906"/>
    <property type="match status" value="1"/>
</dbReference>
<keyword evidence="2" id="KW-0378">Hydrolase</keyword>
<dbReference type="SUPFAM" id="SSF52540">
    <property type="entry name" value="P-loop containing nucleoside triphosphate hydrolases"/>
    <property type="match status" value="1"/>
</dbReference>
<evidence type="ECO:0000259" key="4">
    <source>
        <dbReference type="PROSITE" id="PS51206"/>
    </source>
</evidence>
<keyword evidence="3" id="KW-0067">ATP-binding</keyword>
<dbReference type="Proteomes" id="UP000095657">
    <property type="component" value="Unassembled WGS sequence"/>
</dbReference>
<dbReference type="InterPro" id="IPR006500">
    <property type="entry name" value="Helicase_put_C_phage/plasmid"/>
</dbReference>
<sequence>MTEVKSVVNIENFKIMDYRKLLGDILNAIPQSITPTNKKGANAEICYKIQQTAISIGHPFQTFRDQCVYCYTGNHWVSIDDFDLKIFLREALGMMTNNMVEASQREVVEGLFKQFPYTVMGLTVEQNKEKINFLNGTLDLKNGSLGQHSSLDYFRYVLPYPYDPNATCPMFMKYLDRVLPDKDAQKVLAEYIGWIFTPLKLEKCLFLYGSGKNGKSVFVDIVEALLGKENISHESLSDMCGENGDRSRANLSGKLLNTCSDVAPNAFSGDIFKRISSGEPISTRQLYKDVATLTDYAKMLFCLNELPRTNDKSNGYFRRFQIIPFKVQIPKSEVDPKLAEKIVSTELPGIMNWVLEGRKRLITQSGFTESSLCQKQLEEYRYGSGIRKKIELILPEGFKL</sequence>
<evidence type="ECO:0000256" key="2">
    <source>
        <dbReference type="ARBA" id="ARBA00022801"/>
    </source>
</evidence>